<evidence type="ECO:0000256" key="4">
    <source>
        <dbReference type="ARBA" id="ARBA00012381"/>
    </source>
</evidence>
<dbReference type="GO" id="GO:0035529">
    <property type="term" value="F:NADH pyrophosphatase activity"/>
    <property type="evidence" value="ECO:0007669"/>
    <property type="project" value="TreeGrafter"/>
</dbReference>
<feature type="region of interest" description="Disordered" evidence="11">
    <location>
        <begin position="1"/>
        <end position="31"/>
    </location>
</feature>
<feature type="domain" description="Nudix hydrolase" evidence="12">
    <location>
        <begin position="181"/>
        <end position="308"/>
    </location>
</feature>
<comment type="catalytic activity">
    <reaction evidence="9">
        <text>a 5'-end NAD(+)-phospho-ribonucleoside in mRNA + H2O = a 5'-end phospho-adenosine-phospho-ribonucleoside in mRNA + beta-nicotinamide D-ribonucleotide + 2 H(+)</text>
        <dbReference type="Rhea" id="RHEA:60876"/>
        <dbReference type="Rhea" id="RHEA-COMP:15698"/>
        <dbReference type="Rhea" id="RHEA-COMP:15719"/>
        <dbReference type="ChEBI" id="CHEBI:14649"/>
        <dbReference type="ChEBI" id="CHEBI:15377"/>
        <dbReference type="ChEBI" id="CHEBI:15378"/>
        <dbReference type="ChEBI" id="CHEBI:144029"/>
        <dbReference type="ChEBI" id="CHEBI:144051"/>
    </reaction>
    <physiologicalReaction direction="left-to-right" evidence="9">
        <dbReference type="Rhea" id="RHEA:60877"/>
    </physiologicalReaction>
</comment>
<evidence type="ECO:0000259" key="12">
    <source>
        <dbReference type="PROSITE" id="PS51462"/>
    </source>
</evidence>
<evidence type="ECO:0000256" key="10">
    <source>
        <dbReference type="RuleBase" id="RU003476"/>
    </source>
</evidence>
<evidence type="ECO:0000256" key="3">
    <source>
        <dbReference type="ARBA" id="ARBA00009595"/>
    </source>
</evidence>
<proteinExistence type="inferred from homology"/>
<protein>
    <recommendedName>
        <fullName evidence="4">NAD(+) diphosphatase</fullName>
        <ecNumber evidence="4">3.6.1.22</ecNumber>
    </recommendedName>
</protein>
<name>A0A1G7KV94_9ACTN</name>
<dbReference type="InterPro" id="IPR020084">
    <property type="entry name" value="NUDIX_hydrolase_CS"/>
</dbReference>
<evidence type="ECO:0000256" key="1">
    <source>
        <dbReference type="ARBA" id="ARBA00001946"/>
    </source>
</evidence>
<evidence type="ECO:0000256" key="5">
    <source>
        <dbReference type="ARBA" id="ARBA00022723"/>
    </source>
</evidence>
<comment type="cofactor">
    <cofactor evidence="2">
        <name>Zn(2+)</name>
        <dbReference type="ChEBI" id="CHEBI:29105"/>
    </cofactor>
</comment>
<comment type="similarity">
    <text evidence="3">Belongs to the Nudix hydrolase family. NudC subfamily.</text>
</comment>
<accession>A0A1G7KV94</accession>
<evidence type="ECO:0000256" key="7">
    <source>
        <dbReference type="ARBA" id="ARBA00022842"/>
    </source>
</evidence>
<evidence type="ECO:0000256" key="8">
    <source>
        <dbReference type="ARBA" id="ARBA00023027"/>
    </source>
</evidence>
<dbReference type="InterPro" id="IPR000086">
    <property type="entry name" value="NUDIX_hydrolase_dom"/>
</dbReference>
<dbReference type="InterPro" id="IPR049734">
    <property type="entry name" value="NudC-like_C"/>
</dbReference>
<dbReference type="EC" id="3.6.1.22" evidence="4"/>
<evidence type="ECO:0000256" key="2">
    <source>
        <dbReference type="ARBA" id="ARBA00001947"/>
    </source>
</evidence>
<dbReference type="Gene3D" id="3.90.79.20">
    <property type="match status" value="1"/>
</dbReference>
<dbReference type="InterPro" id="IPR050241">
    <property type="entry name" value="NAD-cap_RNA_hydrolase_NudC"/>
</dbReference>
<keyword evidence="8" id="KW-0520">NAD</keyword>
<evidence type="ECO:0000256" key="11">
    <source>
        <dbReference type="SAM" id="MobiDB-lite"/>
    </source>
</evidence>
<dbReference type="CDD" id="cd03429">
    <property type="entry name" value="NUDIX_NADH_pyrophosphatase_Nudt13"/>
    <property type="match status" value="1"/>
</dbReference>
<evidence type="ECO:0000256" key="9">
    <source>
        <dbReference type="ARBA" id="ARBA00023679"/>
    </source>
</evidence>
<reference evidence="14" key="1">
    <citation type="submission" date="2016-10" db="EMBL/GenBank/DDBJ databases">
        <authorList>
            <person name="Varghese N."/>
            <person name="Submissions S."/>
        </authorList>
    </citation>
    <scope>NUCLEOTIDE SEQUENCE [LARGE SCALE GENOMIC DNA]</scope>
    <source>
        <strain evidence="14">DSM 44268</strain>
    </source>
</reference>
<dbReference type="GO" id="GO:0005829">
    <property type="term" value="C:cytosol"/>
    <property type="evidence" value="ECO:0007669"/>
    <property type="project" value="TreeGrafter"/>
</dbReference>
<evidence type="ECO:0000256" key="6">
    <source>
        <dbReference type="ARBA" id="ARBA00022801"/>
    </source>
</evidence>
<keyword evidence="14" id="KW-1185">Reference proteome</keyword>
<dbReference type="Pfam" id="PF00293">
    <property type="entry name" value="NUDIX"/>
    <property type="match status" value="1"/>
</dbReference>
<dbReference type="Gene3D" id="3.90.79.10">
    <property type="entry name" value="Nucleoside Triphosphate Pyrophosphohydrolase"/>
    <property type="match status" value="1"/>
</dbReference>
<dbReference type="Proteomes" id="UP000199406">
    <property type="component" value="Unassembled WGS sequence"/>
</dbReference>
<dbReference type="PANTHER" id="PTHR42904:SF6">
    <property type="entry name" value="NAD-CAPPED RNA HYDROLASE NUDT12"/>
    <property type="match status" value="1"/>
</dbReference>
<dbReference type="AlphaFoldDB" id="A0A1G7KV94"/>
<evidence type="ECO:0000313" key="14">
    <source>
        <dbReference type="Proteomes" id="UP000199406"/>
    </source>
</evidence>
<comment type="cofactor">
    <cofactor evidence="1">
        <name>Mg(2+)</name>
        <dbReference type="ChEBI" id="CHEBI:18420"/>
    </cofactor>
</comment>
<dbReference type="Pfam" id="PF09296">
    <property type="entry name" value="NUDIX-like"/>
    <property type="match status" value="1"/>
</dbReference>
<dbReference type="NCBIfam" id="NF001299">
    <property type="entry name" value="PRK00241.1"/>
    <property type="match status" value="1"/>
</dbReference>
<gene>
    <name evidence="13" type="ORF">SAMN05660662_2099</name>
</gene>
<dbReference type="PRINTS" id="PR00502">
    <property type="entry name" value="NUDIXFAMILY"/>
</dbReference>
<organism evidence="13 14">
    <name type="scientific">Blastococcus aurantiacus</name>
    <dbReference type="NCBI Taxonomy" id="1550231"/>
    <lineage>
        <taxon>Bacteria</taxon>
        <taxon>Bacillati</taxon>
        <taxon>Actinomycetota</taxon>
        <taxon>Actinomycetes</taxon>
        <taxon>Geodermatophilales</taxon>
        <taxon>Geodermatophilaceae</taxon>
        <taxon>Blastococcus</taxon>
    </lineage>
</organism>
<dbReference type="GO" id="GO:0046872">
    <property type="term" value="F:metal ion binding"/>
    <property type="evidence" value="ECO:0007669"/>
    <property type="project" value="UniProtKB-KW"/>
</dbReference>
<dbReference type="GO" id="GO:0019677">
    <property type="term" value="P:NAD+ catabolic process"/>
    <property type="evidence" value="ECO:0007669"/>
    <property type="project" value="TreeGrafter"/>
</dbReference>
<dbReference type="GO" id="GO:0006742">
    <property type="term" value="P:NADP+ catabolic process"/>
    <property type="evidence" value="ECO:0007669"/>
    <property type="project" value="TreeGrafter"/>
</dbReference>
<sequence>MTAPSTGDPDRMKGPATPWPDGATPSSGSVPVLSRVAHDRAHLARALPDPTGGRPVRVLTVDIQRTVPVREAPDGPQLLWDERPELPTGAIFLGEADGVPYAAVRGERALAVSGQPVDSWSGLRDLGTVLGDRDAGLLVQAIGIIEWHERNRFSPLTGAPTTIERAGWVQRDTSTGMDIFPRTDPAVIMLVHDGAGRLVLGRQAIWPPGRYSILAGFVEPGESAEAAVVREVAEEVGLRVTDVRYVGSQPWPFPQSLMLGFVARAEDAGELVLDPDEIEEAHWFSREQLLEGDGLSALPPAVSIARNIIDRWLAGEFDD</sequence>
<keyword evidence="6 10" id="KW-0378">Hydrolase</keyword>
<dbReference type="STRING" id="1550231.SAMN05660662_2099"/>
<dbReference type="PROSITE" id="PS00893">
    <property type="entry name" value="NUDIX_BOX"/>
    <property type="match status" value="1"/>
</dbReference>
<dbReference type="PROSITE" id="PS51462">
    <property type="entry name" value="NUDIX"/>
    <property type="match status" value="1"/>
</dbReference>
<dbReference type="RefSeq" id="WP_255362315.1">
    <property type="nucleotide sequence ID" value="NZ_FNBT01000003.1"/>
</dbReference>
<dbReference type="PANTHER" id="PTHR42904">
    <property type="entry name" value="NUDIX HYDROLASE, NUDC SUBFAMILY"/>
    <property type="match status" value="1"/>
</dbReference>
<dbReference type="InterPro" id="IPR015797">
    <property type="entry name" value="NUDIX_hydrolase-like_dom_sf"/>
</dbReference>
<dbReference type="InterPro" id="IPR020476">
    <property type="entry name" value="Nudix_hydrolase"/>
</dbReference>
<dbReference type="InterPro" id="IPR015375">
    <property type="entry name" value="NADH_PPase-like_N"/>
</dbReference>
<dbReference type="EMBL" id="FNBT01000003">
    <property type="protein sequence ID" value="SDF41162.1"/>
    <property type="molecule type" value="Genomic_DNA"/>
</dbReference>
<evidence type="ECO:0000313" key="13">
    <source>
        <dbReference type="EMBL" id="SDF41162.1"/>
    </source>
</evidence>
<dbReference type="SUPFAM" id="SSF55811">
    <property type="entry name" value="Nudix"/>
    <property type="match status" value="1"/>
</dbReference>
<keyword evidence="5" id="KW-0479">Metal-binding</keyword>
<keyword evidence="7" id="KW-0460">Magnesium</keyword>